<accession>A0A399CZC4</accession>
<dbReference type="Proteomes" id="UP000266441">
    <property type="component" value="Unassembled WGS sequence"/>
</dbReference>
<feature type="domain" description="HTH LytTR-type" evidence="3">
    <location>
        <begin position="144"/>
        <end position="251"/>
    </location>
</feature>
<feature type="modified residue" description="4-aspartylphosphate" evidence="1">
    <location>
        <position position="55"/>
    </location>
</feature>
<dbReference type="GO" id="GO:0003677">
    <property type="term" value="F:DNA binding"/>
    <property type="evidence" value="ECO:0007669"/>
    <property type="project" value="UniProtKB-KW"/>
</dbReference>
<comment type="caution">
    <text evidence="4">The sequence shown here is derived from an EMBL/GenBank/DDBJ whole genome shotgun (WGS) entry which is preliminary data.</text>
</comment>
<dbReference type="GO" id="GO:0000156">
    <property type="term" value="F:phosphorelay response regulator activity"/>
    <property type="evidence" value="ECO:0007669"/>
    <property type="project" value="InterPro"/>
</dbReference>
<dbReference type="PANTHER" id="PTHR37299:SF1">
    <property type="entry name" value="STAGE 0 SPORULATION PROTEIN A HOMOLOG"/>
    <property type="match status" value="1"/>
</dbReference>
<dbReference type="Gene3D" id="3.40.50.2300">
    <property type="match status" value="1"/>
</dbReference>
<dbReference type="PROSITE" id="PS50930">
    <property type="entry name" value="HTH_LYTTR"/>
    <property type="match status" value="1"/>
</dbReference>
<dbReference type="Gene3D" id="2.40.50.1020">
    <property type="entry name" value="LytTr DNA-binding domain"/>
    <property type="match status" value="1"/>
</dbReference>
<gene>
    <name evidence="4" type="ORF">D1164_13690</name>
</gene>
<keyword evidence="4" id="KW-0238">DNA-binding</keyword>
<dbReference type="Pfam" id="PF00072">
    <property type="entry name" value="Response_reg"/>
    <property type="match status" value="1"/>
</dbReference>
<evidence type="ECO:0000256" key="1">
    <source>
        <dbReference type="PROSITE-ProRule" id="PRU00169"/>
    </source>
</evidence>
<dbReference type="PANTHER" id="PTHR37299">
    <property type="entry name" value="TRANSCRIPTIONAL REGULATOR-RELATED"/>
    <property type="match status" value="1"/>
</dbReference>
<protein>
    <submittedName>
        <fullName evidence="4">DNA-binding response regulator</fullName>
    </submittedName>
</protein>
<dbReference type="RefSeq" id="WP_119350559.1">
    <property type="nucleotide sequence ID" value="NZ_JBFHKJ010000010.1"/>
</dbReference>
<dbReference type="EMBL" id="QWET01000009">
    <property type="protein sequence ID" value="RIH64687.1"/>
    <property type="molecule type" value="Genomic_DNA"/>
</dbReference>
<dbReference type="SUPFAM" id="SSF52172">
    <property type="entry name" value="CheY-like"/>
    <property type="match status" value="1"/>
</dbReference>
<dbReference type="PROSITE" id="PS50110">
    <property type="entry name" value="RESPONSE_REGULATORY"/>
    <property type="match status" value="1"/>
</dbReference>
<keyword evidence="1" id="KW-0597">Phosphoprotein</keyword>
<sequence>MNVLLFEDEKHTAQHLIRLLEKYDPRIKILEVIGSVKQGILWFRNNPMPDLIFQDILLNDGNCFEIFDEVKIEVPVIFTTAYNEYALKSFKVNSIDYIVKPYDYQDIKNALDKFKNFREIFLPPESELLKKIVFPEKPEIKKRFLIKLGDRFRSVKSEDIAWFIYDDGLTFAVTFENDRFAINYSIDQLSALLDPDTFFQTNRKYVVNIESIRNIHTWFNSRFKIEINPKPGEDIIVSRERAKDFKLWLDR</sequence>
<feature type="domain" description="Response regulatory" evidence="2">
    <location>
        <begin position="2"/>
        <end position="115"/>
    </location>
</feature>
<dbReference type="InterPro" id="IPR001789">
    <property type="entry name" value="Sig_transdc_resp-reg_receiver"/>
</dbReference>
<organism evidence="4 5">
    <name type="scientific">Mariniphaga sediminis</name>
    <dbReference type="NCBI Taxonomy" id="1628158"/>
    <lineage>
        <taxon>Bacteria</taxon>
        <taxon>Pseudomonadati</taxon>
        <taxon>Bacteroidota</taxon>
        <taxon>Bacteroidia</taxon>
        <taxon>Marinilabiliales</taxon>
        <taxon>Prolixibacteraceae</taxon>
        <taxon>Mariniphaga</taxon>
    </lineage>
</organism>
<dbReference type="OrthoDB" id="1490554at2"/>
<evidence type="ECO:0000313" key="4">
    <source>
        <dbReference type="EMBL" id="RIH64687.1"/>
    </source>
</evidence>
<evidence type="ECO:0000313" key="5">
    <source>
        <dbReference type="Proteomes" id="UP000266441"/>
    </source>
</evidence>
<dbReference type="SMART" id="SM00448">
    <property type="entry name" value="REC"/>
    <property type="match status" value="1"/>
</dbReference>
<evidence type="ECO:0000259" key="3">
    <source>
        <dbReference type="PROSITE" id="PS50930"/>
    </source>
</evidence>
<evidence type="ECO:0000259" key="2">
    <source>
        <dbReference type="PROSITE" id="PS50110"/>
    </source>
</evidence>
<reference evidence="4 5" key="1">
    <citation type="journal article" date="2015" name="Int. J. Syst. Evol. Microbiol.">
        <title>Mariniphaga sediminis sp. nov., isolated from coastal sediment.</title>
        <authorList>
            <person name="Wang F.Q."/>
            <person name="Shen Q.Y."/>
            <person name="Chen G.J."/>
            <person name="Du Z.J."/>
        </authorList>
    </citation>
    <scope>NUCLEOTIDE SEQUENCE [LARGE SCALE GENOMIC DNA]</scope>
    <source>
        <strain evidence="4 5">SY21</strain>
    </source>
</reference>
<dbReference type="InterPro" id="IPR046947">
    <property type="entry name" value="LytR-like"/>
</dbReference>
<dbReference type="InterPro" id="IPR011006">
    <property type="entry name" value="CheY-like_superfamily"/>
</dbReference>
<dbReference type="Pfam" id="PF04397">
    <property type="entry name" value="LytTR"/>
    <property type="match status" value="1"/>
</dbReference>
<keyword evidence="5" id="KW-1185">Reference proteome</keyword>
<dbReference type="AlphaFoldDB" id="A0A399CZC4"/>
<dbReference type="SMART" id="SM00850">
    <property type="entry name" value="LytTR"/>
    <property type="match status" value="1"/>
</dbReference>
<dbReference type="InterPro" id="IPR007492">
    <property type="entry name" value="LytTR_DNA-bd_dom"/>
</dbReference>
<proteinExistence type="predicted"/>
<name>A0A399CZC4_9BACT</name>